<dbReference type="Pfam" id="PF12776">
    <property type="entry name" value="Myb_DNA-bind_3"/>
    <property type="match status" value="1"/>
</dbReference>
<protein>
    <recommendedName>
        <fullName evidence="5">Myb/SANT-like domain-containing protein</fullName>
    </recommendedName>
</protein>
<dbReference type="PANTHER" id="PTHR46929">
    <property type="entry name" value="EXPRESSED PROTEIN"/>
    <property type="match status" value="1"/>
</dbReference>
<proteinExistence type="predicted"/>
<dbReference type="OMA" id="WDEERRC"/>
<gene>
    <name evidence="3" type="ORF">HHK36_032051</name>
</gene>
<evidence type="ECO:0000313" key="3">
    <source>
        <dbReference type="EMBL" id="KAF8369918.1"/>
    </source>
</evidence>
<dbReference type="PANTHER" id="PTHR46929:SF3">
    <property type="entry name" value="MYB_SANT-LIKE DOMAIN-CONTAINING PROTEIN"/>
    <property type="match status" value="1"/>
</dbReference>
<evidence type="ECO:0000313" key="4">
    <source>
        <dbReference type="Proteomes" id="UP000655225"/>
    </source>
</evidence>
<evidence type="ECO:0000259" key="1">
    <source>
        <dbReference type="Pfam" id="PF12776"/>
    </source>
</evidence>
<dbReference type="InterPro" id="IPR024752">
    <property type="entry name" value="Myb/SANT-like_dom"/>
</dbReference>
<evidence type="ECO:0000259" key="2">
    <source>
        <dbReference type="Pfam" id="PF26138"/>
    </source>
</evidence>
<dbReference type="Proteomes" id="UP000655225">
    <property type="component" value="Unassembled WGS sequence"/>
</dbReference>
<feature type="domain" description="Myb/SANT-like" evidence="1">
    <location>
        <begin position="182"/>
        <end position="277"/>
    </location>
</feature>
<dbReference type="Pfam" id="PF26138">
    <property type="entry name" value="DUF8040"/>
    <property type="match status" value="1"/>
</dbReference>
<name>A0A834Y8K3_TETSI</name>
<dbReference type="EMBL" id="JABCRI010000410">
    <property type="protein sequence ID" value="KAF8369918.1"/>
    <property type="molecule type" value="Genomic_DNA"/>
</dbReference>
<sequence length="459" mass="52689">MKVVLGIIAFLVTFIAIMYHRNMVKEPSIDMEEERKNWLNHLYNGRQSTCLEQLRITKEGFRKLCRLLHDKCGLMATRNVTIEEVVAMFLHILAHNLKNSTIKCCFRRSGETVSRQFQSVLRAVLKLHKDFIRLHEPSLEEHDVEKWKWFKNFVCFRFVGMEQSPPICQGEGNSKGKKKYITWNADMDNALVDVLFDQMALGNKADPGWKPQAYHAAVFTLNTRFNISLTKDNIKNRLKSWGKHYTTVSEIIKQSGFSWDTQKKMITVDDENVWTDYVKSNPDASSYRYKVIENWDDIVLLFGKDKANGEGAETAADVDKVLPNEEGGDVEFVSASLGLEDIDASENFNIPTTHARTRVVTPPFSKSTKKRGRRMELASAVAEMSNSFKKYISAVKVERPDAMEVYEEVSNVVDLNKTERLDVCQRLISGNVEEFCLLKGLPDEDKKDWILLLLSRPLT</sequence>
<dbReference type="AlphaFoldDB" id="A0A834Y8K3"/>
<reference evidence="3 4" key="1">
    <citation type="submission" date="2020-04" db="EMBL/GenBank/DDBJ databases">
        <title>Plant Genome Project.</title>
        <authorList>
            <person name="Zhang R.-G."/>
        </authorList>
    </citation>
    <scope>NUCLEOTIDE SEQUENCE [LARGE SCALE GENOMIC DNA]</scope>
    <source>
        <strain evidence="3">YNK0</strain>
        <tissue evidence="3">Leaf</tissue>
    </source>
</reference>
<feature type="domain" description="DUF8040" evidence="2">
    <location>
        <begin position="35"/>
        <end position="126"/>
    </location>
</feature>
<dbReference type="InterPro" id="IPR058353">
    <property type="entry name" value="DUF8040"/>
</dbReference>
<organism evidence="3 4">
    <name type="scientific">Tetracentron sinense</name>
    <name type="common">Spur-leaf</name>
    <dbReference type="NCBI Taxonomy" id="13715"/>
    <lineage>
        <taxon>Eukaryota</taxon>
        <taxon>Viridiplantae</taxon>
        <taxon>Streptophyta</taxon>
        <taxon>Embryophyta</taxon>
        <taxon>Tracheophyta</taxon>
        <taxon>Spermatophyta</taxon>
        <taxon>Magnoliopsida</taxon>
        <taxon>Trochodendrales</taxon>
        <taxon>Trochodendraceae</taxon>
        <taxon>Tetracentron</taxon>
    </lineage>
</organism>
<evidence type="ECO:0008006" key="5">
    <source>
        <dbReference type="Google" id="ProtNLM"/>
    </source>
</evidence>
<dbReference type="OrthoDB" id="640899at2759"/>
<comment type="caution">
    <text evidence="3">The sequence shown here is derived from an EMBL/GenBank/DDBJ whole genome shotgun (WGS) entry which is preliminary data.</text>
</comment>
<keyword evidence="4" id="KW-1185">Reference proteome</keyword>
<accession>A0A834Y8K3</accession>